<comment type="subcellular location">
    <subcellularLocation>
        <location evidence="1">Cell membrane</location>
        <topology evidence="1">Multi-pass membrane protein</topology>
    </subcellularLocation>
</comment>
<evidence type="ECO:0000259" key="9">
    <source>
        <dbReference type="Pfam" id="PF07662"/>
    </source>
</evidence>
<sequence>MAVAMKEDAETQKKKEMEIVQFAWSLRPALRPSTSSACKRTEADGNQDKDFNEITKYTRIIIIISLYALKNTFFENQLDMLEDGRKSEPITYQNTNYHEEKNPWAINNNAVHAYLSKHQRIFKTFGLIILNLLFITYIIFASIYWENQQKNCDFQWCEGYGLLLILTGLIYLGLFYFLIVKRYLSKYILQCCRPATNFSKRLQNTKYGTRIRVIIIYLVILIAIVIFLVIDTVDSRHRLISILGVIILLGLGWVFSKYPGQVNWKSVIWGMILQFILGLITLRWSVGRNIFQCVSAKVATFLNYTKSGSKFVFSEDIVNKGVFAFTVVPVIFFFNFMVQIMCYLGAMQWIIMKLGWVLQSIMSTTLCESFVAVANPFIGMSESPLLIKPYLNQLTSSELHAVLSSGFSTISGTVLAAYISFGAKPAHLITASIMSAPTSLAYSKLFYPETEQSLTKSENIKLEKSSENSILDAATNGALAAIPVVLGIIANIVAFVSFIAFLNGILSWFGSLVGYEQLSLEIILAKIFMPLSWVMGVPWEHCEDVGMLIGMKTIINELIAYQRMGELIKQGRIYGRSEAIATYAICGFANPSSIGIQVGLFSSLMPEKKEQVTKVVVRAFVTGSAVCFLTASIAGVLLDDTSVLSVSNNITTVSNVTSTLTSLI</sequence>
<dbReference type="NCBIfam" id="TIGR00804">
    <property type="entry name" value="nupC"/>
    <property type="match status" value="1"/>
</dbReference>
<feature type="transmembrane region" description="Helical" evidence="7">
    <location>
        <begin position="160"/>
        <end position="180"/>
    </location>
</feature>
<comment type="caution">
    <text evidence="11">The sequence shown here is derived from an EMBL/GenBank/DDBJ whole genome shotgun (WGS) entry which is preliminary data.</text>
</comment>
<evidence type="ECO:0000256" key="5">
    <source>
        <dbReference type="ARBA" id="ARBA00022989"/>
    </source>
</evidence>
<dbReference type="InterPro" id="IPR011657">
    <property type="entry name" value="CNT_C_dom"/>
</dbReference>
<dbReference type="Pfam" id="PF07670">
    <property type="entry name" value="Gate"/>
    <property type="match status" value="1"/>
</dbReference>
<evidence type="ECO:0000256" key="6">
    <source>
        <dbReference type="ARBA" id="ARBA00023136"/>
    </source>
</evidence>
<feature type="non-terminal residue" evidence="11">
    <location>
        <position position="664"/>
    </location>
</feature>
<feature type="transmembrane region" description="Helical" evidence="7">
    <location>
        <begin position="211"/>
        <end position="230"/>
    </location>
</feature>
<protein>
    <recommendedName>
        <fullName evidence="7">Sodium/nucleoside cotransporter</fullName>
    </recommendedName>
</protein>
<comment type="similarity">
    <text evidence="2 7">Belongs to the concentrative nucleoside transporter (CNT) (TC 2.A.41) family.</text>
</comment>
<dbReference type="EMBL" id="JAANHZ010000837">
    <property type="protein sequence ID" value="KAG5306432.1"/>
    <property type="molecule type" value="Genomic_DNA"/>
</dbReference>
<keyword evidence="5 7" id="KW-1133">Transmembrane helix</keyword>
<evidence type="ECO:0000256" key="4">
    <source>
        <dbReference type="ARBA" id="ARBA00022692"/>
    </source>
</evidence>
<evidence type="ECO:0000259" key="8">
    <source>
        <dbReference type="Pfam" id="PF01773"/>
    </source>
</evidence>
<feature type="transmembrane region" description="Helical" evidence="7">
    <location>
        <begin position="615"/>
        <end position="638"/>
    </location>
</feature>
<evidence type="ECO:0000313" key="11">
    <source>
        <dbReference type="EMBL" id="KAG5306432.1"/>
    </source>
</evidence>
<dbReference type="InterPro" id="IPR008276">
    <property type="entry name" value="C_nuclsd_transpt"/>
</dbReference>
<feature type="transmembrane region" description="Helical" evidence="7">
    <location>
        <begin position="478"/>
        <end position="506"/>
    </location>
</feature>
<dbReference type="Pfam" id="PF01773">
    <property type="entry name" value="Nucleos_tra2_N"/>
    <property type="match status" value="1"/>
</dbReference>
<dbReference type="Proteomes" id="UP000667349">
    <property type="component" value="Unassembled WGS sequence"/>
</dbReference>
<evidence type="ECO:0000313" key="12">
    <source>
        <dbReference type="Proteomes" id="UP000667349"/>
    </source>
</evidence>
<feature type="domain" description="Nucleoside transporter/FeoB GTPase Gate" evidence="10">
    <location>
        <begin position="325"/>
        <end position="423"/>
    </location>
</feature>
<organism evidence="11 12">
    <name type="scientific">Acromyrmex insinuator</name>
    <dbReference type="NCBI Taxonomy" id="230686"/>
    <lineage>
        <taxon>Eukaryota</taxon>
        <taxon>Metazoa</taxon>
        <taxon>Ecdysozoa</taxon>
        <taxon>Arthropoda</taxon>
        <taxon>Hexapoda</taxon>
        <taxon>Insecta</taxon>
        <taxon>Pterygota</taxon>
        <taxon>Neoptera</taxon>
        <taxon>Endopterygota</taxon>
        <taxon>Hymenoptera</taxon>
        <taxon>Apocrita</taxon>
        <taxon>Aculeata</taxon>
        <taxon>Formicoidea</taxon>
        <taxon>Formicidae</taxon>
        <taxon>Myrmicinae</taxon>
        <taxon>Acromyrmex</taxon>
    </lineage>
</organism>
<dbReference type="InterPro" id="IPR018270">
    <property type="entry name" value="C_nuclsd_transpt_met_bac"/>
</dbReference>
<feature type="transmembrane region" description="Helical" evidence="7">
    <location>
        <begin position="399"/>
        <end position="421"/>
    </location>
</feature>
<feature type="domain" description="Concentrative nucleoside transporter C-terminal" evidence="9">
    <location>
        <begin position="427"/>
        <end position="635"/>
    </location>
</feature>
<accession>A0A836EJ63</accession>
<feature type="non-terminal residue" evidence="11">
    <location>
        <position position="1"/>
    </location>
</feature>
<evidence type="ECO:0000256" key="1">
    <source>
        <dbReference type="ARBA" id="ARBA00004651"/>
    </source>
</evidence>
<dbReference type="InterPro" id="IPR002668">
    <property type="entry name" value="CNT_N_dom"/>
</dbReference>
<dbReference type="AlphaFoldDB" id="A0A836EJ63"/>
<gene>
    <name evidence="11" type="primary">Slc28a3</name>
    <name evidence="11" type="ORF">G6Z75_0006815</name>
</gene>
<evidence type="ECO:0000259" key="10">
    <source>
        <dbReference type="Pfam" id="PF07670"/>
    </source>
</evidence>
<feature type="transmembrane region" description="Helical" evidence="7">
    <location>
        <begin position="580"/>
        <end position="603"/>
    </location>
</feature>
<feature type="transmembrane region" description="Helical" evidence="7">
    <location>
        <begin position="267"/>
        <end position="286"/>
    </location>
</feature>
<proteinExistence type="inferred from homology"/>
<feature type="transmembrane region" description="Helical" evidence="7">
    <location>
        <begin position="236"/>
        <end position="255"/>
    </location>
</feature>
<feature type="transmembrane region" description="Helical" evidence="7">
    <location>
        <begin position="322"/>
        <end position="344"/>
    </location>
</feature>
<dbReference type="GO" id="GO:0005415">
    <property type="term" value="F:nucleoside:sodium symporter activity"/>
    <property type="evidence" value="ECO:0007669"/>
    <property type="project" value="TreeGrafter"/>
</dbReference>
<feature type="domain" description="Concentrative nucleoside transporter N-terminal" evidence="8">
    <location>
        <begin position="243"/>
        <end position="315"/>
    </location>
</feature>
<dbReference type="GO" id="GO:0005886">
    <property type="term" value="C:plasma membrane"/>
    <property type="evidence" value="ECO:0007669"/>
    <property type="project" value="UniProtKB-SubCell"/>
</dbReference>
<keyword evidence="7" id="KW-0813">Transport</keyword>
<reference evidence="11" key="1">
    <citation type="submission" date="2020-02" db="EMBL/GenBank/DDBJ databases">
        <title>Relaxed selection underlies rapid genomic changes in the transitions from sociality to social parasitism in ants.</title>
        <authorList>
            <person name="Bi X."/>
        </authorList>
    </citation>
    <scope>NUCLEOTIDE SEQUENCE</scope>
    <source>
        <strain evidence="11">BGI-DK2013a</strain>
        <tissue evidence="11">Whole body</tissue>
    </source>
</reference>
<dbReference type="PANTHER" id="PTHR10590:SF4">
    <property type="entry name" value="SOLUTE CARRIER FAMILY 28 MEMBER 3"/>
    <property type="match status" value="1"/>
</dbReference>
<name>A0A836EJ63_9HYME</name>
<dbReference type="InterPro" id="IPR011642">
    <property type="entry name" value="Gate_dom"/>
</dbReference>
<dbReference type="Pfam" id="PF07662">
    <property type="entry name" value="Nucleos_tra2_C"/>
    <property type="match status" value="1"/>
</dbReference>
<keyword evidence="12" id="KW-1185">Reference proteome</keyword>
<keyword evidence="6 7" id="KW-0472">Membrane</keyword>
<evidence type="ECO:0000256" key="3">
    <source>
        <dbReference type="ARBA" id="ARBA00022475"/>
    </source>
</evidence>
<evidence type="ECO:0000256" key="2">
    <source>
        <dbReference type="ARBA" id="ARBA00009033"/>
    </source>
</evidence>
<keyword evidence="4 7" id="KW-0812">Transmembrane</keyword>
<keyword evidence="3" id="KW-1003">Cell membrane</keyword>
<evidence type="ECO:0000256" key="7">
    <source>
        <dbReference type="RuleBase" id="RU362018"/>
    </source>
</evidence>
<dbReference type="PANTHER" id="PTHR10590">
    <property type="entry name" value="SODIUM/NUCLEOSIDE COTRANSPORTER"/>
    <property type="match status" value="1"/>
</dbReference>
<feature type="transmembrane region" description="Helical" evidence="7">
    <location>
        <begin position="356"/>
        <end position="379"/>
    </location>
</feature>
<feature type="transmembrane region" description="Helical" evidence="7">
    <location>
        <begin position="125"/>
        <end position="145"/>
    </location>
</feature>